<keyword evidence="1" id="KW-0732">Signal</keyword>
<dbReference type="AlphaFoldDB" id="A0A8J5X434"/>
<evidence type="ECO:0000259" key="3">
    <source>
        <dbReference type="PROSITE" id="PS50405"/>
    </source>
</evidence>
<dbReference type="InterPro" id="IPR004045">
    <property type="entry name" value="Glutathione_S-Trfase_N"/>
</dbReference>
<name>A0A8J5X434_DIALT</name>
<dbReference type="InterPro" id="IPR036249">
    <property type="entry name" value="Thioredoxin-like_sf"/>
</dbReference>
<keyword evidence="5" id="KW-1185">Reference proteome</keyword>
<dbReference type="Pfam" id="PF14497">
    <property type="entry name" value="GST_C_3"/>
    <property type="match status" value="1"/>
</dbReference>
<sequence>MATALLAAICALALPSGAAAGSAHLRLRGGLYKLTYFDARGAAELARIVLVASGAAWEDVRFPISMEGGKPNVPEFQKAKASGALALNMGRAPLLELDDGRALGQSRAIERFVARSHGLFGGSEFEGAQIDAILEHTRDVRDAYGRAVPAFGAETEDKAAKRAQWYAEALPDWLRRLEAALPPGGNNVAVGSSLSLADLAIWHLLRDYFADAEKTMQAASGCERLNAIADMVGAMPAISGWVAKRPQTAF</sequence>
<evidence type="ECO:0000256" key="1">
    <source>
        <dbReference type="SAM" id="SignalP"/>
    </source>
</evidence>
<dbReference type="EMBL" id="JAGTXO010000046">
    <property type="protein sequence ID" value="KAG8458868.1"/>
    <property type="molecule type" value="Genomic_DNA"/>
</dbReference>
<evidence type="ECO:0008006" key="6">
    <source>
        <dbReference type="Google" id="ProtNLM"/>
    </source>
</evidence>
<dbReference type="Proteomes" id="UP000751190">
    <property type="component" value="Unassembled WGS sequence"/>
</dbReference>
<proteinExistence type="predicted"/>
<dbReference type="InterPro" id="IPR040079">
    <property type="entry name" value="Glutathione_S-Trfase"/>
</dbReference>
<evidence type="ECO:0000313" key="4">
    <source>
        <dbReference type="EMBL" id="KAG8458868.1"/>
    </source>
</evidence>
<dbReference type="GO" id="GO:0004364">
    <property type="term" value="F:glutathione transferase activity"/>
    <property type="evidence" value="ECO:0007669"/>
    <property type="project" value="TreeGrafter"/>
</dbReference>
<dbReference type="Gene3D" id="3.40.30.10">
    <property type="entry name" value="Glutaredoxin"/>
    <property type="match status" value="1"/>
</dbReference>
<comment type="caution">
    <text evidence="4">The sequence shown here is derived from an EMBL/GenBank/DDBJ whole genome shotgun (WGS) entry which is preliminary data.</text>
</comment>
<feature type="domain" description="GST N-terminal" evidence="2">
    <location>
        <begin position="30"/>
        <end position="121"/>
    </location>
</feature>
<dbReference type="PANTHER" id="PTHR11571:SF150">
    <property type="entry name" value="GLUTATHIONE S-TRANSFERASE"/>
    <property type="match status" value="1"/>
</dbReference>
<dbReference type="InterPro" id="IPR010987">
    <property type="entry name" value="Glutathione-S-Trfase_C-like"/>
</dbReference>
<dbReference type="InterPro" id="IPR004046">
    <property type="entry name" value="GST_C"/>
</dbReference>
<dbReference type="SUPFAM" id="SSF47616">
    <property type="entry name" value="GST C-terminal domain-like"/>
    <property type="match status" value="1"/>
</dbReference>
<dbReference type="Gene3D" id="1.20.1050.10">
    <property type="match status" value="1"/>
</dbReference>
<accession>A0A8J5X434</accession>
<feature type="domain" description="GST C-terminal" evidence="3">
    <location>
        <begin position="123"/>
        <end position="250"/>
    </location>
</feature>
<reference evidence="4" key="1">
    <citation type="submission" date="2021-05" db="EMBL/GenBank/DDBJ databases">
        <title>The genome of the haptophyte Pavlova lutheri (Diacronema luteri, Pavlovales) - a model for lipid biosynthesis in eukaryotic algae.</title>
        <authorList>
            <person name="Hulatt C.J."/>
            <person name="Posewitz M.C."/>
        </authorList>
    </citation>
    <scope>NUCLEOTIDE SEQUENCE</scope>
    <source>
        <strain evidence="4">NIVA-4/92</strain>
    </source>
</reference>
<protein>
    <recommendedName>
        <fullName evidence="6">Glutathione S-transferase</fullName>
    </recommendedName>
</protein>
<dbReference type="CDD" id="cd03039">
    <property type="entry name" value="GST_N_Sigma_like"/>
    <property type="match status" value="1"/>
</dbReference>
<dbReference type="GO" id="GO:0006749">
    <property type="term" value="P:glutathione metabolic process"/>
    <property type="evidence" value="ECO:0007669"/>
    <property type="project" value="TreeGrafter"/>
</dbReference>
<dbReference type="SFLD" id="SFLDS00019">
    <property type="entry name" value="Glutathione_Transferase_(cytos"/>
    <property type="match status" value="1"/>
</dbReference>
<dbReference type="PROSITE" id="PS50404">
    <property type="entry name" value="GST_NTER"/>
    <property type="match status" value="1"/>
</dbReference>
<feature type="signal peptide" evidence="1">
    <location>
        <begin position="1"/>
        <end position="20"/>
    </location>
</feature>
<dbReference type="Pfam" id="PF02798">
    <property type="entry name" value="GST_N"/>
    <property type="match status" value="1"/>
</dbReference>
<dbReference type="PANTHER" id="PTHR11571">
    <property type="entry name" value="GLUTATHIONE S-TRANSFERASE"/>
    <property type="match status" value="1"/>
</dbReference>
<evidence type="ECO:0000313" key="5">
    <source>
        <dbReference type="Proteomes" id="UP000751190"/>
    </source>
</evidence>
<dbReference type="SUPFAM" id="SSF52833">
    <property type="entry name" value="Thioredoxin-like"/>
    <property type="match status" value="1"/>
</dbReference>
<gene>
    <name evidence="4" type="ORF">KFE25_004202</name>
</gene>
<organism evidence="4 5">
    <name type="scientific">Diacronema lutheri</name>
    <name type="common">Unicellular marine alga</name>
    <name type="synonym">Monochrysis lutheri</name>
    <dbReference type="NCBI Taxonomy" id="2081491"/>
    <lineage>
        <taxon>Eukaryota</taxon>
        <taxon>Haptista</taxon>
        <taxon>Haptophyta</taxon>
        <taxon>Pavlovophyceae</taxon>
        <taxon>Pavlovales</taxon>
        <taxon>Pavlovaceae</taxon>
        <taxon>Diacronema</taxon>
    </lineage>
</organism>
<dbReference type="OrthoDB" id="420389at2759"/>
<feature type="chain" id="PRO_5035165827" description="Glutathione S-transferase" evidence="1">
    <location>
        <begin position="21"/>
        <end position="250"/>
    </location>
</feature>
<dbReference type="PROSITE" id="PS50405">
    <property type="entry name" value="GST_CTER"/>
    <property type="match status" value="1"/>
</dbReference>
<dbReference type="InterPro" id="IPR050213">
    <property type="entry name" value="GST_superfamily"/>
</dbReference>
<evidence type="ECO:0000259" key="2">
    <source>
        <dbReference type="PROSITE" id="PS50404"/>
    </source>
</evidence>
<dbReference type="OMA" id="RIDQADW"/>
<dbReference type="InterPro" id="IPR036282">
    <property type="entry name" value="Glutathione-S-Trfase_C_sf"/>
</dbReference>